<keyword evidence="2" id="KW-1185">Reference proteome</keyword>
<dbReference type="Proteomes" id="UP001473302">
    <property type="component" value="Unassembled WGS sequence"/>
</dbReference>
<dbReference type="EMBL" id="BAABUK010000020">
    <property type="protein sequence ID" value="GAA5814158.1"/>
    <property type="molecule type" value="Genomic_DNA"/>
</dbReference>
<gene>
    <name evidence="1" type="ORF">MFLAVUS_007651</name>
</gene>
<organism evidence="1 2">
    <name type="scientific">Mucor flavus</name>
    <dbReference type="NCBI Taxonomy" id="439312"/>
    <lineage>
        <taxon>Eukaryota</taxon>
        <taxon>Fungi</taxon>
        <taxon>Fungi incertae sedis</taxon>
        <taxon>Mucoromycota</taxon>
        <taxon>Mucoromycotina</taxon>
        <taxon>Mucoromycetes</taxon>
        <taxon>Mucorales</taxon>
        <taxon>Mucorineae</taxon>
        <taxon>Mucoraceae</taxon>
        <taxon>Mucor</taxon>
    </lineage>
</organism>
<name>A0ABP9Z4W4_9FUNG</name>
<comment type="caution">
    <text evidence="1">The sequence shown here is derived from an EMBL/GenBank/DDBJ whole genome shotgun (WGS) entry which is preliminary data.</text>
</comment>
<sequence>MTFSHIFKREKTLFDELSDEAFGYLKRVIVTPAVYSRLVEFPCFDIPMEWDLLVAESVFYLPKKRKFTYVEDSKITPPLSSIRNIVLDSYCKSLLYESGYVELDEKVASLLNWSWTSCPLMLKITATLLEEAILMDGLKSLLILEGEIYSRVPTLDGPYEKFDSIKNTFPESSLPRVNTRYENLEVHVINDDNAKKLILGTKL</sequence>
<evidence type="ECO:0000313" key="1">
    <source>
        <dbReference type="EMBL" id="GAA5814158.1"/>
    </source>
</evidence>
<proteinExistence type="predicted"/>
<accession>A0ABP9Z4W4</accession>
<protein>
    <submittedName>
        <fullName evidence="1">Uncharacterized protein</fullName>
    </submittedName>
</protein>
<reference evidence="1 2" key="1">
    <citation type="submission" date="2024-04" db="EMBL/GenBank/DDBJ databases">
        <title>genome sequences of Mucor flavus KT1a and Helicostylum pulchrum KT1b strains isolated from the surface of a dry-aged beef.</title>
        <authorList>
            <person name="Toyotome T."/>
            <person name="Hosono M."/>
            <person name="Torimaru M."/>
            <person name="Fukuda K."/>
            <person name="Mikami N."/>
        </authorList>
    </citation>
    <scope>NUCLEOTIDE SEQUENCE [LARGE SCALE GENOMIC DNA]</scope>
    <source>
        <strain evidence="1 2">KT1a</strain>
    </source>
</reference>
<evidence type="ECO:0000313" key="2">
    <source>
        <dbReference type="Proteomes" id="UP001473302"/>
    </source>
</evidence>